<evidence type="ECO:0000313" key="7">
    <source>
        <dbReference type="EMBL" id="UZJ25757.1"/>
    </source>
</evidence>
<dbReference type="Gene3D" id="3.30.950.10">
    <property type="entry name" value="Methyltransferase, Cobalt-precorrin-4 Transmethylase, Domain 2"/>
    <property type="match status" value="1"/>
</dbReference>
<proteinExistence type="predicted"/>
<comment type="pathway">
    <text evidence="1">Cofactor biosynthesis; adenosylcobalamin biosynthesis.</text>
</comment>
<evidence type="ECO:0000256" key="1">
    <source>
        <dbReference type="ARBA" id="ARBA00004953"/>
    </source>
</evidence>
<dbReference type="PANTHER" id="PTHR43182:SF1">
    <property type="entry name" value="COBALT-PRECORRIN-7 C(5)-METHYLTRANSFERASE"/>
    <property type="match status" value="1"/>
</dbReference>
<dbReference type="SUPFAM" id="SSF53790">
    <property type="entry name" value="Tetrapyrrole methylase"/>
    <property type="match status" value="1"/>
</dbReference>
<gene>
    <name evidence="7" type="primary">cbiE</name>
    <name evidence="7" type="ORF">RHODO2019_04735</name>
</gene>
<dbReference type="NCBIfam" id="TIGR02467">
    <property type="entry name" value="CbiE"/>
    <property type="match status" value="1"/>
</dbReference>
<keyword evidence="3" id="KW-0489">Methyltransferase</keyword>
<dbReference type="InterPro" id="IPR014776">
    <property type="entry name" value="4pyrrole_Mease_sub2"/>
</dbReference>
<dbReference type="InterPro" id="IPR050714">
    <property type="entry name" value="Cobalamin_biosynth_MTase"/>
</dbReference>
<keyword evidence="8" id="KW-1185">Reference proteome</keyword>
<dbReference type="PANTHER" id="PTHR43182">
    <property type="entry name" value="COBALT-PRECORRIN-6B C(15)-METHYLTRANSFERASE (DECARBOXYLATING)"/>
    <property type="match status" value="1"/>
</dbReference>
<dbReference type="InterPro" id="IPR029063">
    <property type="entry name" value="SAM-dependent_MTases_sf"/>
</dbReference>
<evidence type="ECO:0000259" key="6">
    <source>
        <dbReference type="Pfam" id="PF00590"/>
    </source>
</evidence>
<keyword evidence="2" id="KW-0169">Cobalamin biosynthesis</keyword>
<sequence>MSVTVLGVDGTTRPSAASARALSRATLAVGAARHLESVVLPTGCRRLELGPLAPALAELRAHDGHAVVLASGDPGFFGILRALRASGIRPAVVPALSSVQRAFAAIGRSWDDAVVVSAHGRELGPALNLCRARSTVAVLTAPGAGPAEIGAGLAGWRRTLVVAEDLGGRDESISTVTPDEASLRTWREPNVVLCLRDTESVAPRGWLAGGEPWPPADGWALAESEFHHRDGMITKSEVRAVVLAHLAPRPGRLVWDLGAGSGSVGVECARMGAAVVAVERDPAQCVRVVANAGAHGVDVRVEEGAVADVVPHLPDPDCVFVGGGGAAAVELAAASTARRVVVALAALDRVAEARDVLVRSGFAVDGVQLSAARTVELPGGGLRLAATNPVLVLAGVR</sequence>
<evidence type="ECO:0000313" key="8">
    <source>
        <dbReference type="Proteomes" id="UP001164965"/>
    </source>
</evidence>
<evidence type="ECO:0000256" key="5">
    <source>
        <dbReference type="ARBA" id="ARBA00022691"/>
    </source>
</evidence>
<feature type="domain" description="Tetrapyrrole methylase" evidence="6">
    <location>
        <begin position="19"/>
        <end position="177"/>
    </location>
</feature>
<evidence type="ECO:0000256" key="4">
    <source>
        <dbReference type="ARBA" id="ARBA00022679"/>
    </source>
</evidence>
<accession>A0ABY6P287</accession>
<dbReference type="CDD" id="cd11644">
    <property type="entry name" value="Precorrin-6Y-MT"/>
    <property type="match status" value="1"/>
</dbReference>
<dbReference type="SUPFAM" id="SSF53335">
    <property type="entry name" value="S-adenosyl-L-methionine-dependent methyltransferases"/>
    <property type="match status" value="1"/>
</dbReference>
<protein>
    <submittedName>
        <fullName evidence="7">Precorrin-6y C5,15-methyltransferase (Decarboxylating) subunit CbiE</fullName>
    </submittedName>
</protein>
<dbReference type="InterPro" id="IPR012818">
    <property type="entry name" value="CbiE"/>
</dbReference>
<dbReference type="InterPro" id="IPR000878">
    <property type="entry name" value="4pyrrol_Mease"/>
</dbReference>
<dbReference type="RefSeq" id="WP_265383861.1">
    <property type="nucleotide sequence ID" value="NZ_CP110615.1"/>
</dbReference>
<keyword evidence="4" id="KW-0808">Transferase</keyword>
<dbReference type="Pfam" id="PF00590">
    <property type="entry name" value="TP_methylase"/>
    <property type="match status" value="1"/>
</dbReference>
<dbReference type="Gene3D" id="3.40.50.150">
    <property type="entry name" value="Vaccinia Virus protein VP39"/>
    <property type="match status" value="1"/>
</dbReference>
<evidence type="ECO:0000256" key="3">
    <source>
        <dbReference type="ARBA" id="ARBA00022603"/>
    </source>
</evidence>
<dbReference type="Proteomes" id="UP001164965">
    <property type="component" value="Chromosome"/>
</dbReference>
<evidence type="ECO:0000256" key="2">
    <source>
        <dbReference type="ARBA" id="ARBA00022573"/>
    </source>
</evidence>
<reference evidence="7" key="1">
    <citation type="submission" date="2022-10" db="EMBL/GenBank/DDBJ databases">
        <title>Rhodococcus sp.75.</title>
        <authorList>
            <person name="Sun M."/>
        </authorList>
    </citation>
    <scope>NUCLEOTIDE SEQUENCE</scope>
    <source>
        <strain evidence="7">75</strain>
    </source>
</reference>
<organism evidence="7 8">
    <name type="scientific">Rhodococcus antarcticus</name>
    <dbReference type="NCBI Taxonomy" id="2987751"/>
    <lineage>
        <taxon>Bacteria</taxon>
        <taxon>Bacillati</taxon>
        <taxon>Actinomycetota</taxon>
        <taxon>Actinomycetes</taxon>
        <taxon>Mycobacteriales</taxon>
        <taxon>Nocardiaceae</taxon>
        <taxon>Rhodococcus</taxon>
    </lineage>
</organism>
<dbReference type="PIRSF" id="PIRSF036428">
    <property type="entry name" value="CobL"/>
    <property type="match status" value="1"/>
</dbReference>
<dbReference type="InterPro" id="IPR006365">
    <property type="entry name" value="Cbl_synth_CobL"/>
</dbReference>
<dbReference type="EMBL" id="CP110615">
    <property type="protein sequence ID" value="UZJ25757.1"/>
    <property type="molecule type" value="Genomic_DNA"/>
</dbReference>
<keyword evidence="5" id="KW-0949">S-adenosyl-L-methionine</keyword>
<name>A0ABY6P287_9NOCA</name>
<dbReference type="InterPro" id="IPR035996">
    <property type="entry name" value="4pyrrol_Methylase_sf"/>
</dbReference>